<reference evidence="1 2" key="2">
    <citation type="submission" date="2018-10" db="EMBL/GenBank/DDBJ databases">
        <authorList>
            <consortium name="Pathogen Informatics"/>
        </authorList>
    </citation>
    <scope>NUCLEOTIDE SEQUENCE [LARGE SCALE GENOMIC DNA]</scope>
</reference>
<dbReference type="WBParaSite" id="MCOS_0000965801-mRNA-1">
    <property type="protein sequence ID" value="MCOS_0000965801-mRNA-1"/>
    <property type="gene ID" value="MCOS_0000965801"/>
</dbReference>
<accession>A0A0R3UP91</accession>
<dbReference type="Proteomes" id="UP000267029">
    <property type="component" value="Unassembled WGS sequence"/>
</dbReference>
<proteinExistence type="predicted"/>
<gene>
    <name evidence="1" type="ORF">MCOS_LOCUS9659</name>
</gene>
<organism evidence="3">
    <name type="scientific">Mesocestoides corti</name>
    <name type="common">Flatworm</name>
    <dbReference type="NCBI Taxonomy" id="53468"/>
    <lineage>
        <taxon>Eukaryota</taxon>
        <taxon>Metazoa</taxon>
        <taxon>Spiralia</taxon>
        <taxon>Lophotrochozoa</taxon>
        <taxon>Platyhelminthes</taxon>
        <taxon>Cestoda</taxon>
        <taxon>Eucestoda</taxon>
        <taxon>Cyclophyllidea</taxon>
        <taxon>Mesocestoididae</taxon>
        <taxon>Mesocestoides</taxon>
    </lineage>
</organism>
<name>A0A0R3UP91_MESCO</name>
<reference evidence="3" key="1">
    <citation type="submission" date="2017-02" db="UniProtKB">
        <authorList>
            <consortium name="WormBaseParasite"/>
        </authorList>
    </citation>
    <scope>IDENTIFICATION</scope>
</reference>
<dbReference type="EMBL" id="UXSR01005795">
    <property type="protein sequence ID" value="VDD83656.1"/>
    <property type="molecule type" value="Genomic_DNA"/>
</dbReference>
<dbReference type="AlphaFoldDB" id="A0A0R3UP91"/>
<protein>
    <submittedName>
        <fullName evidence="1 3">Uncharacterized protein</fullName>
    </submittedName>
</protein>
<evidence type="ECO:0000313" key="2">
    <source>
        <dbReference type="Proteomes" id="UP000267029"/>
    </source>
</evidence>
<keyword evidence="2" id="KW-1185">Reference proteome</keyword>
<evidence type="ECO:0000313" key="1">
    <source>
        <dbReference type="EMBL" id="VDD83656.1"/>
    </source>
</evidence>
<sequence>MRGRVHESDADVADDRAWALAGCEKNPTDTSASRPSPVTAFYEVPPASCSTNRTAIVSQRDPIEVPNQRRVCLRDFFCAR</sequence>
<evidence type="ECO:0000313" key="3">
    <source>
        <dbReference type="WBParaSite" id="MCOS_0000965801-mRNA-1"/>
    </source>
</evidence>